<dbReference type="Proteomes" id="UP000735302">
    <property type="component" value="Unassembled WGS sequence"/>
</dbReference>
<evidence type="ECO:0000259" key="1">
    <source>
        <dbReference type="Pfam" id="PF12017"/>
    </source>
</evidence>
<evidence type="ECO:0000259" key="2">
    <source>
        <dbReference type="Pfam" id="PF21787"/>
    </source>
</evidence>
<dbReference type="EMBL" id="BLXT01007807">
    <property type="protein sequence ID" value="GFO42518.1"/>
    <property type="molecule type" value="Genomic_DNA"/>
</dbReference>
<organism evidence="3 4">
    <name type="scientific">Plakobranchus ocellatus</name>
    <dbReference type="NCBI Taxonomy" id="259542"/>
    <lineage>
        <taxon>Eukaryota</taxon>
        <taxon>Metazoa</taxon>
        <taxon>Spiralia</taxon>
        <taxon>Lophotrochozoa</taxon>
        <taxon>Mollusca</taxon>
        <taxon>Gastropoda</taxon>
        <taxon>Heterobranchia</taxon>
        <taxon>Euthyneura</taxon>
        <taxon>Panpulmonata</taxon>
        <taxon>Sacoglossa</taxon>
        <taxon>Placobranchoidea</taxon>
        <taxon>Plakobranchidae</taxon>
        <taxon>Plakobranchus</taxon>
    </lineage>
</organism>
<comment type="caution">
    <text evidence="3">The sequence shown here is derived from an EMBL/GenBank/DDBJ whole genome shotgun (WGS) entry which is preliminary data.</text>
</comment>
<keyword evidence="4" id="KW-1185">Reference proteome</keyword>
<evidence type="ECO:0000313" key="4">
    <source>
        <dbReference type="Proteomes" id="UP000735302"/>
    </source>
</evidence>
<name>A0AAV4DEM9_9GAST</name>
<feature type="domain" description="THAP9-like helix-turn-helix" evidence="1">
    <location>
        <begin position="27"/>
        <end position="108"/>
    </location>
</feature>
<accession>A0AAV4DEM9</accession>
<dbReference type="Pfam" id="PF12017">
    <property type="entry name" value="Tnp_P_element"/>
    <property type="match status" value="1"/>
</dbReference>
<reference evidence="3 4" key="1">
    <citation type="journal article" date="2021" name="Elife">
        <title>Chloroplast acquisition without the gene transfer in kleptoplastic sea slugs, Plakobranchus ocellatus.</title>
        <authorList>
            <person name="Maeda T."/>
            <person name="Takahashi S."/>
            <person name="Yoshida T."/>
            <person name="Shimamura S."/>
            <person name="Takaki Y."/>
            <person name="Nagai Y."/>
            <person name="Toyoda A."/>
            <person name="Suzuki Y."/>
            <person name="Arimoto A."/>
            <person name="Ishii H."/>
            <person name="Satoh N."/>
            <person name="Nishiyama T."/>
            <person name="Hasebe M."/>
            <person name="Maruyama T."/>
            <person name="Minagawa J."/>
            <person name="Obokata J."/>
            <person name="Shigenobu S."/>
        </authorList>
    </citation>
    <scope>NUCLEOTIDE SEQUENCE [LARGE SCALE GENOMIC DNA]</scope>
</reference>
<dbReference type="InterPro" id="IPR048365">
    <property type="entry name" value="TNP-like_RNaseH_N"/>
</dbReference>
<gene>
    <name evidence="3" type="ORF">PoB_006902300</name>
</gene>
<feature type="domain" description="Transposable element P transposase-like RNase H" evidence="2">
    <location>
        <begin position="114"/>
        <end position="246"/>
    </location>
</feature>
<sequence>MASRSENKLLKEKLKRRDTKCGNLVQQLKEQKLLSSEAADLLHMNFSEETLSLINNELQASASTTSKTHRYSEAVKEFSVTVHFYSPKAYDYLRGILHLPHPSLIRQWAASMDCEPGFLKDVLNKLGQELTDNTDMRDVCVMFDAMSIKKECVYDGKTGSFAGGVNFAKYMDSKSEMATEALFFMVVGVKGRWKMPFGYFLRKAGGEMQGQLVKDAVCLLSEKGFNVIAVTCDGSYANQKIATLLGCSLDVNSLKSSFPHPDDPCKEVFFLFDACHLLKNVRNCIGDLKILKQRPTN</sequence>
<dbReference type="Pfam" id="PF21787">
    <property type="entry name" value="TNP-like_RNaseH_N"/>
    <property type="match status" value="1"/>
</dbReference>
<proteinExistence type="predicted"/>
<dbReference type="AlphaFoldDB" id="A0AAV4DEM9"/>
<dbReference type="InterPro" id="IPR021896">
    <property type="entry name" value="THAP9-like_HTH"/>
</dbReference>
<protein>
    <submittedName>
        <fullName evidence="3">THAP domain-containing protein 9</fullName>
    </submittedName>
</protein>
<evidence type="ECO:0000313" key="3">
    <source>
        <dbReference type="EMBL" id="GFO42518.1"/>
    </source>
</evidence>